<keyword evidence="3" id="KW-0472">Membrane</keyword>
<evidence type="ECO:0000256" key="3">
    <source>
        <dbReference type="SAM" id="Phobius"/>
    </source>
</evidence>
<protein>
    <submittedName>
        <fullName evidence="4">Uncharacterized protein</fullName>
    </submittedName>
</protein>
<gene>
    <name evidence="4" type="ORF">BC938DRAFT_476934</name>
</gene>
<dbReference type="AlphaFoldDB" id="A0A433PD38"/>
<accession>A0A433PD38</accession>
<evidence type="ECO:0000313" key="4">
    <source>
        <dbReference type="EMBL" id="RUS15453.1"/>
    </source>
</evidence>
<keyword evidence="3" id="KW-1133">Transmembrane helix</keyword>
<evidence type="ECO:0000256" key="1">
    <source>
        <dbReference type="SAM" id="Coils"/>
    </source>
</evidence>
<keyword evidence="1" id="KW-0175">Coiled coil</keyword>
<feature type="region of interest" description="Disordered" evidence="2">
    <location>
        <begin position="129"/>
        <end position="161"/>
    </location>
</feature>
<proteinExistence type="predicted"/>
<organism evidence="4 5">
    <name type="scientific">Jimgerdemannia flammicorona</name>
    <dbReference type="NCBI Taxonomy" id="994334"/>
    <lineage>
        <taxon>Eukaryota</taxon>
        <taxon>Fungi</taxon>
        <taxon>Fungi incertae sedis</taxon>
        <taxon>Mucoromycota</taxon>
        <taxon>Mucoromycotina</taxon>
        <taxon>Endogonomycetes</taxon>
        <taxon>Endogonales</taxon>
        <taxon>Endogonaceae</taxon>
        <taxon>Jimgerdemannia</taxon>
    </lineage>
</organism>
<dbReference type="EMBL" id="RBNJ01025515">
    <property type="protein sequence ID" value="RUS15453.1"/>
    <property type="molecule type" value="Genomic_DNA"/>
</dbReference>
<evidence type="ECO:0000256" key="2">
    <source>
        <dbReference type="SAM" id="MobiDB-lite"/>
    </source>
</evidence>
<feature type="coiled-coil region" evidence="1">
    <location>
        <begin position="236"/>
        <end position="284"/>
    </location>
</feature>
<comment type="caution">
    <text evidence="4">The sequence shown here is derived from an EMBL/GenBank/DDBJ whole genome shotgun (WGS) entry which is preliminary data.</text>
</comment>
<evidence type="ECO:0000313" key="5">
    <source>
        <dbReference type="Proteomes" id="UP000274822"/>
    </source>
</evidence>
<keyword evidence="5" id="KW-1185">Reference proteome</keyword>
<keyword evidence="3" id="KW-0812">Transmembrane</keyword>
<feature type="compositionally biased region" description="Acidic residues" evidence="2">
    <location>
        <begin position="142"/>
        <end position="161"/>
    </location>
</feature>
<feature type="transmembrane region" description="Helical" evidence="3">
    <location>
        <begin position="381"/>
        <end position="402"/>
    </location>
</feature>
<name>A0A433PD38_9FUNG</name>
<feature type="compositionally biased region" description="Basic and acidic residues" evidence="2">
    <location>
        <begin position="129"/>
        <end position="141"/>
    </location>
</feature>
<reference evidence="4 5" key="1">
    <citation type="journal article" date="2018" name="New Phytol.">
        <title>Phylogenomics of Endogonaceae and evolution of mycorrhizas within Mucoromycota.</title>
        <authorList>
            <person name="Chang Y."/>
            <person name="Desiro A."/>
            <person name="Na H."/>
            <person name="Sandor L."/>
            <person name="Lipzen A."/>
            <person name="Clum A."/>
            <person name="Barry K."/>
            <person name="Grigoriev I.V."/>
            <person name="Martin F.M."/>
            <person name="Stajich J.E."/>
            <person name="Smith M.E."/>
            <person name="Bonito G."/>
            <person name="Spatafora J.W."/>
        </authorList>
    </citation>
    <scope>NUCLEOTIDE SEQUENCE [LARGE SCALE GENOMIC DNA]</scope>
    <source>
        <strain evidence="4 5">AD002</strain>
    </source>
</reference>
<sequence>MAAHQKQKSPHPPLTFYNNTMDLTEAIRDKIEQLRLSKKARFEKLIVQLDTDVHEKNALFRAVYEKFEQAVAVYQKAAEEIPTDDELDRLEPHHDAFLSQEPRKKEDVAPVFERKATPEPAYEAYNRYQEEQENSNHRFEDDRTEDVNEDTEYLPDREEYDGQDDRHVEEQYNTYDPVSQNVRTARAVCTVLPTTTGHTLYTDLAPTPKLFSATLPPLPVTPPTPTIPAQATPNPYERAKSDCEHLKRRADAIARSLDKTQRKLAFAREDYQRSLQSFDDLERELVSISSHFEEGQKRALETLFEALDGRAKDETVSTLDLYDEYRRVQSGIAEEARKRKRARDDPFVVGDEIQAAIVVKEDGKLVEDLEREIKRVRRGRNVAWGVAATCVAAVASAVGYVVNEGGIAAVLGSGI</sequence>
<dbReference type="Proteomes" id="UP000274822">
    <property type="component" value="Unassembled WGS sequence"/>
</dbReference>